<dbReference type="SUPFAM" id="SSF50729">
    <property type="entry name" value="PH domain-like"/>
    <property type="match status" value="1"/>
</dbReference>
<dbReference type="FunFam" id="3.40.850.10:FF:000007">
    <property type="entry name" value="Myosin VIIA"/>
    <property type="match status" value="1"/>
</dbReference>
<keyword evidence="6 12" id="KW-0547">Nucleotide-binding</keyword>
<dbReference type="InterPro" id="IPR029071">
    <property type="entry name" value="Ubiquitin-like_domsf"/>
</dbReference>
<dbReference type="SUPFAM" id="SSF50044">
    <property type="entry name" value="SH3-domain"/>
    <property type="match status" value="1"/>
</dbReference>
<keyword evidence="13" id="KW-0175">Coiled coil</keyword>
<evidence type="ECO:0000259" key="15">
    <source>
        <dbReference type="PROSITE" id="PS50002"/>
    </source>
</evidence>
<feature type="coiled-coil region" evidence="13">
    <location>
        <begin position="928"/>
        <end position="996"/>
    </location>
</feature>
<evidence type="ECO:0000313" key="19">
    <source>
        <dbReference type="Ensembl" id="ENSRNOP00000083122.1"/>
    </source>
</evidence>
<dbReference type="CDD" id="cd13198">
    <property type="entry name" value="FERM_C1_MyoVII"/>
    <property type="match status" value="1"/>
</dbReference>
<dbReference type="GO" id="GO:0019904">
    <property type="term" value="F:protein domain specific binding"/>
    <property type="evidence" value="ECO:0007669"/>
    <property type="project" value="Ensembl"/>
</dbReference>
<dbReference type="GO" id="GO:0030048">
    <property type="term" value="P:actin filament-based movement"/>
    <property type="evidence" value="ECO:0000318"/>
    <property type="project" value="GO_Central"/>
</dbReference>
<dbReference type="SMART" id="SM00295">
    <property type="entry name" value="B41"/>
    <property type="match status" value="2"/>
</dbReference>
<evidence type="ECO:0000256" key="5">
    <source>
        <dbReference type="ARBA" id="ARBA00022737"/>
    </source>
</evidence>
<dbReference type="FunFam" id="1.25.40.530:FF:000004">
    <property type="entry name" value="Myosin VIIA"/>
    <property type="match status" value="1"/>
</dbReference>
<dbReference type="GO" id="GO:0005765">
    <property type="term" value="C:lysosomal membrane"/>
    <property type="evidence" value="ECO:0007669"/>
    <property type="project" value="Ensembl"/>
</dbReference>
<keyword evidence="14" id="KW-1133">Transmembrane helix</keyword>
<dbReference type="GeneTree" id="ENSGT00940000155350"/>
<dbReference type="FunFam" id="2.30.30.40:FF:000113">
    <property type="entry name" value="unconventional myosin-VIIa"/>
    <property type="match status" value="1"/>
</dbReference>
<dbReference type="Reactome" id="R-RNO-2453902">
    <property type="pathway name" value="The canonical retinoid cycle in rods (twilight vision)"/>
</dbReference>
<evidence type="ECO:0000256" key="10">
    <source>
        <dbReference type="ARBA" id="ARBA00023203"/>
    </source>
</evidence>
<dbReference type="CDD" id="cd11881">
    <property type="entry name" value="SH3_MYO7A"/>
    <property type="match status" value="1"/>
</dbReference>
<dbReference type="GO" id="GO:0060088">
    <property type="term" value="P:auditory receptor cell stereocilium organization"/>
    <property type="evidence" value="ECO:0007669"/>
    <property type="project" value="Ensembl"/>
</dbReference>
<dbReference type="GO" id="GO:0051904">
    <property type="term" value="P:pigment granule transport"/>
    <property type="evidence" value="ECO:0007669"/>
    <property type="project" value="Ensembl"/>
</dbReference>
<dbReference type="FunFam" id="2.30.29.30:FF:000075">
    <property type="entry name" value="unconventional myosin-VIIa"/>
    <property type="match status" value="1"/>
</dbReference>
<evidence type="ECO:0000256" key="7">
    <source>
        <dbReference type="ARBA" id="ARBA00022840"/>
    </source>
</evidence>
<dbReference type="Gene3D" id="2.30.29.30">
    <property type="entry name" value="Pleckstrin-homology domain (PH domain)/Phosphotyrosine-binding domain (PTB)"/>
    <property type="match status" value="2"/>
</dbReference>
<dbReference type="SMART" id="SM00015">
    <property type="entry name" value="IQ"/>
    <property type="match status" value="4"/>
</dbReference>
<dbReference type="InterPro" id="IPR019749">
    <property type="entry name" value="Band_41_domain"/>
</dbReference>
<dbReference type="GO" id="GO:0007601">
    <property type="term" value="P:visual perception"/>
    <property type="evidence" value="ECO:0007669"/>
    <property type="project" value="Ensembl"/>
</dbReference>
<dbReference type="InterPro" id="IPR057130">
    <property type="entry name" value="Myosin_VII_N"/>
</dbReference>
<dbReference type="InterPro" id="IPR027417">
    <property type="entry name" value="P-loop_NTPase"/>
</dbReference>
<keyword evidence="14" id="KW-0812">Transmembrane</keyword>
<dbReference type="PROSITE" id="PS50096">
    <property type="entry name" value="IQ"/>
    <property type="match status" value="3"/>
</dbReference>
<dbReference type="GO" id="GO:0005524">
    <property type="term" value="F:ATP binding"/>
    <property type="evidence" value="ECO:0007669"/>
    <property type="project" value="UniProtKB-UniRule"/>
</dbReference>
<dbReference type="PANTHER" id="PTHR22692:SF34">
    <property type="entry name" value="MYOSIN VIIA"/>
    <property type="match status" value="1"/>
</dbReference>
<dbReference type="FunFam" id="1.20.80.10:FF:000012">
    <property type="entry name" value="Myosin VIIA"/>
    <property type="match status" value="1"/>
</dbReference>
<dbReference type="GO" id="GO:0016020">
    <property type="term" value="C:membrane"/>
    <property type="evidence" value="ECO:0000318"/>
    <property type="project" value="GO_Central"/>
</dbReference>
<dbReference type="GO" id="GO:0030507">
    <property type="term" value="F:spectrin binding"/>
    <property type="evidence" value="ECO:0007669"/>
    <property type="project" value="Ensembl"/>
</dbReference>
<dbReference type="GO" id="GO:0015629">
    <property type="term" value="C:actin cytoskeleton"/>
    <property type="evidence" value="ECO:0000318"/>
    <property type="project" value="GO_Central"/>
</dbReference>
<dbReference type="GO" id="GO:0005902">
    <property type="term" value="C:microvillus"/>
    <property type="evidence" value="ECO:0000318"/>
    <property type="project" value="GO_Central"/>
</dbReference>
<dbReference type="RefSeq" id="NP_001401672.1">
    <property type="nucleotide sequence ID" value="NM_001414743.1"/>
</dbReference>
<dbReference type="PROSITE" id="PS50002">
    <property type="entry name" value="SH3"/>
    <property type="match status" value="1"/>
</dbReference>
<dbReference type="Proteomes" id="UP000002494">
    <property type="component" value="Chromosome 1"/>
</dbReference>
<dbReference type="OMA" id="TGFQGRC"/>
<comment type="subcellular location">
    <subcellularLocation>
        <location evidence="1">Cytoplasm</location>
    </subcellularLocation>
</comment>
<evidence type="ECO:0000256" key="9">
    <source>
        <dbReference type="ARBA" id="ARBA00023175"/>
    </source>
</evidence>
<evidence type="ECO:0000256" key="2">
    <source>
        <dbReference type="ARBA" id="ARBA00008314"/>
    </source>
</evidence>
<protein>
    <submittedName>
        <fullName evidence="19">Myosin VIIA</fullName>
    </submittedName>
</protein>
<dbReference type="GO" id="GO:0007015">
    <property type="term" value="P:actin filament organization"/>
    <property type="evidence" value="ECO:0000318"/>
    <property type="project" value="GO_Central"/>
</dbReference>
<dbReference type="InterPro" id="IPR036106">
    <property type="entry name" value="MYSc_Myo7"/>
</dbReference>
<dbReference type="GO" id="GO:0120044">
    <property type="term" value="C:stereocilium base"/>
    <property type="evidence" value="ECO:0007669"/>
    <property type="project" value="Ensembl"/>
</dbReference>
<keyword evidence="10 12" id="KW-0009">Actin-binding</keyword>
<dbReference type="PRINTS" id="PR00193">
    <property type="entry name" value="MYOSINHEAVY"/>
</dbReference>
<dbReference type="InterPro" id="IPR036961">
    <property type="entry name" value="Kinesin_motor_dom_sf"/>
</dbReference>
<dbReference type="SUPFAM" id="SSF54236">
    <property type="entry name" value="Ubiquitin-like"/>
    <property type="match status" value="2"/>
</dbReference>
<dbReference type="FunFam" id="2.30.29.30:FF:000079">
    <property type="entry name" value="unconventional myosin-VIIa"/>
    <property type="match status" value="1"/>
</dbReference>
<evidence type="ECO:0000256" key="4">
    <source>
        <dbReference type="ARBA" id="ARBA00022490"/>
    </source>
</evidence>
<dbReference type="SMART" id="SM00139">
    <property type="entry name" value="MyTH4"/>
    <property type="match status" value="2"/>
</dbReference>
<dbReference type="GO" id="GO:0050957">
    <property type="term" value="P:equilibrioception"/>
    <property type="evidence" value="ECO:0007669"/>
    <property type="project" value="Ensembl"/>
</dbReference>
<reference evidence="19" key="3">
    <citation type="submission" date="2025-09" db="UniProtKB">
        <authorList>
            <consortium name="Ensembl"/>
        </authorList>
    </citation>
    <scope>IDENTIFICATION</scope>
    <source>
        <strain evidence="19">Brown Norway</strain>
    </source>
</reference>
<accession>A0A8I5ZWB0</accession>
<dbReference type="Gene3D" id="1.20.80.10">
    <property type="match status" value="2"/>
</dbReference>
<dbReference type="GO" id="GO:0051015">
    <property type="term" value="F:actin filament binding"/>
    <property type="evidence" value="ECO:0000318"/>
    <property type="project" value="GO_Central"/>
</dbReference>
<dbReference type="InterPro" id="IPR041793">
    <property type="entry name" value="MyoVII_FERM_C1"/>
</dbReference>
<keyword evidence="9 12" id="KW-0505">Motor protein</keyword>
<evidence type="ECO:0000256" key="14">
    <source>
        <dbReference type="SAM" id="Phobius"/>
    </source>
</evidence>
<dbReference type="GO" id="GO:0006886">
    <property type="term" value="P:intracellular protein transport"/>
    <property type="evidence" value="ECO:0007669"/>
    <property type="project" value="Ensembl"/>
</dbReference>
<dbReference type="InterPro" id="IPR038185">
    <property type="entry name" value="MyTH4_dom_sf"/>
</dbReference>
<dbReference type="GO" id="GO:0006897">
    <property type="term" value="P:endocytosis"/>
    <property type="evidence" value="ECO:0000318"/>
    <property type="project" value="GO_Central"/>
</dbReference>
<dbReference type="Ensembl" id="ENSRNOT00000103282.2">
    <property type="protein sequence ID" value="ENSRNOP00000083122.1"/>
    <property type="gene ID" value="ENSRNOG00000013641.8"/>
</dbReference>
<evidence type="ECO:0000256" key="8">
    <source>
        <dbReference type="ARBA" id="ARBA00023123"/>
    </source>
</evidence>
<dbReference type="GO" id="GO:0090102">
    <property type="term" value="P:cochlea development"/>
    <property type="evidence" value="ECO:0007669"/>
    <property type="project" value="Ensembl"/>
</dbReference>
<dbReference type="CTD" id="4647"/>
<dbReference type="Gene3D" id="2.30.30.40">
    <property type="entry name" value="SH3 Domains"/>
    <property type="match status" value="1"/>
</dbReference>
<keyword evidence="8 12" id="KW-0518">Myosin</keyword>
<dbReference type="CDD" id="cd14473">
    <property type="entry name" value="FERM_B-lobe"/>
    <property type="match status" value="2"/>
</dbReference>
<dbReference type="InterPro" id="IPR051567">
    <property type="entry name" value="Unconventional_Myosin_ATPase"/>
</dbReference>
<dbReference type="GO" id="GO:0005829">
    <property type="term" value="C:cytosol"/>
    <property type="evidence" value="ECO:0007669"/>
    <property type="project" value="Ensembl"/>
</dbReference>
<dbReference type="SUPFAM" id="SSF47031">
    <property type="entry name" value="Second domain of FERM"/>
    <property type="match status" value="2"/>
</dbReference>
<dbReference type="GO" id="GO:0007423">
    <property type="term" value="P:sensory organ development"/>
    <property type="evidence" value="ECO:0000318"/>
    <property type="project" value="GO_Central"/>
</dbReference>
<dbReference type="Pfam" id="PF21998">
    <property type="entry name" value="FERM_C1_MyoVII"/>
    <property type="match status" value="1"/>
</dbReference>
<evidence type="ECO:0000256" key="11">
    <source>
        <dbReference type="PROSITE-ProRule" id="PRU00192"/>
    </source>
</evidence>
<dbReference type="PROSITE" id="PS51456">
    <property type="entry name" value="MYOSIN_MOTOR"/>
    <property type="match status" value="1"/>
</dbReference>
<keyword evidence="7 12" id="KW-0067">ATP-binding</keyword>
<dbReference type="Gene3D" id="1.25.40.530">
    <property type="entry name" value="MyTH4 domain"/>
    <property type="match status" value="2"/>
</dbReference>
<dbReference type="Pfam" id="PF00784">
    <property type="entry name" value="MyTH4"/>
    <property type="match status" value="2"/>
</dbReference>
<dbReference type="CDD" id="cd17092">
    <property type="entry name" value="FERM1_F1_Myosin-VII"/>
    <property type="match status" value="1"/>
</dbReference>
<evidence type="ECO:0000259" key="17">
    <source>
        <dbReference type="PROSITE" id="PS51016"/>
    </source>
</evidence>
<dbReference type="Gene3D" id="3.40.850.10">
    <property type="entry name" value="Kinesin motor domain"/>
    <property type="match status" value="1"/>
</dbReference>
<dbReference type="Gene3D" id="1.20.58.530">
    <property type="match status" value="1"/>
</dbReference>
<reference evidence="19" key="1">
    <citation type="submission" date="2024-01" db="EMBL/GenBank/DDBJ databases">
        <title>GRCr8: a new rat reference genome assembly contstructed from accurate long reads and long range scaffolding.</title>
        <authorList>
            <person name="Doris P.A."/>
            <person name="Kalbfleisch T."/>
            <person name="Li K."/>
            <person name="Howe K."/>
            <person name="Wood J."/>
        </authorList>
    </citation>
    <scope>NUCLEOTIDE SEQUENCE [LARGE SCALE GENOMIC DNA]</scope>
    <source>
        <strain evidence="19">Brown Norway</strain>
    </source>
</reference>
<feature type="region of interest" description="Actin-binding" evidence="12">
    <location>
        <begin position="679"/>
        <end position="701"/>
    </location>
</feature>
<dbReference type="Pfam" id="PF02174">
    <property type="entry name" value="IRS"/>
    <property type="match status" value="1"/>
</dbReference>
<dbReference type="Pfam" id="PF24123">
    <property type="entry name" value="Myosin_VII_N"/>
    <property type="match status" value="1"/>
</dbReference>
<dbReference type="GO" id="GO:0042470">
    <property type="term" value="C:melanosome"/>
    <property type="evidence" value="ECO:0007669"/>
    <property type="project" value="Ensembl"/>
</dbReference>
<feature type="transmembrane region" description="Helical" evidence="14">
    <location>
        <begin position="154"/>
        <end position="172"/>
    </location>
</feature>
<keyword evidence="20" id="KW-1185">Reference proteome</keyword>
<evidence type="ECO:0000313" key="20">
    <source>
        <dbReference type="Proteomes" id="UP000002494"/>
    </source>
</evidence>
<dbReference type="KEGG" id="rno:266714"/>
<gene>
    <name evidence="19 21" type="primary">Myo7a</name>
</gene>
<evidence type="ECO:0000259" key="18">
    <source>
        <dbReference type="PROSITE" id="PS51456"/>
    </source>
</evidence>
<dbReference type="RGD" id="628830">
    <property type="gene designation" value="Myo7a"/>
</dbReference>
<dbReference type="InterPro" id="IPR001452">
    <property type="entry name" value="SH3_domain"/>
</dbReference>
<dbReference type="GO" id="GO:0016324">
    <property type="term" value="C:apical plasma membrane"/>
    <property type="evidence" value="ECO:0007669"/>
    <property type="project" value="Ensembl"/>
</dbReference>
<feature type="domain" description="Myosin motor" evidence="18">
    <location>
        <begin position="126"/>
        <end position="802"/>
    </location>
</feature>
<name>A0A8I5ZWB0_RAT</name>
<keyword evidence="3 11" id="KW-0728">SH3 domain</keyword>
<dbReference type="GO" id="GO:0000146">
    <property type="term" value="F:microfilament motor activity"/>
    <property type="evidence" value="ECO:0000318"/>
    <property type="project" value="GO_Central"/>
</dbReference>
<dbReference type="CDD" id="cd01381">
    <property type="entry name" value="MYSc_Myo7"/>
    <property type="match status" value="1"/>
</dbReference>
<dbReference type="PANTHER" id="PTHR22692">
    <property type="entry name" value="MYOSIN VII, XV"/>
    <property type="match status" value="1"/>
</dbReference>
<dbReference type="Gene3D" id="6.20.240.20">
    <property type="match status" value="1"/>
</dbReference>
<evidence type="ECO:0000259" key="16">
    <source>
        <dbReference type="PROSITE" id="PS50057"/>
    </source>
</evidence>
<dbReference type="FunFam" id="1.20.80.10:FF:000013">
    <property type="entry name" value="Unconventional myosin-VIIa"/>
    <property type="match status" value="1"/>
</dbReference>
<feature type="domain" description="FERM" evidence="16">
    <location>
        <begin position="1319"/>
        <end position="1628"/>
    </location>
</feature>
<feature type="domain" description="MyTH4" evidence="17">
    <location>
        <begin position="1078"/>
        <end position="1314"/>
    </location>
</feature>
<dbReference type="FunFam" id="3.10.20.90:FF:000051">
    <property type="entry name" value="Unconventional myosin-VIIa"/>
    <property type="match status" value="1"/>
</dbReference>
<dbReference type="GO" id="GO:0007605">
    <property type="term" value="P:sensory perception of sound"/>
    <property type="evidence" value="ECO:0000318"/>
    <property type="project" value="GO_Central"/>
</dbReference>
<dbReference type="SMART" id="SM00242">
    <property type="entry name" value="MYSc"/>
    <property type="match status" value="1"/>
</dbReference>
<sequence length="2238" mass="258213">MDKRRKKRKEVRREEGREADRLEGWSRRLEGIMDGQWPLAQGSASAGAWYLILFGYKNTEALPSSYKGDYVWMDLKSGQEFDVPIGAMVKLCESGQIQVVDDEGNEHWISPQNATHIKPMHPTSVHGVEDMIRLGDLNEAGILRNLLIRYRDHLIYTYTGSILVAVNPYQLLSIYSSEHIRQYTNKKIGEMPPHIFAIADNCYFNMKRNNRDQCCIISGESGAGKTESTKLILQFLAAISGQHSWIEQQVLEATPILEAFGNAKTIRNDNSSRFGKYIDIHFNKRGAIEGAKIEQYLLEKSRVCRQAPDERNYHVFYCMLEGMNEEEKKKLGLGQAADYNYLAMGNCITCEGRVDSQEYANIRSAMKVLMFTDTENWEILKLLAAILHMGNLQYEARTFENLDACEVLFSPSLATAASHLEVNPPDLMSCLTSRTLITRGETVSTPLSREQALDVRDAFVKGIYGRLFVWIVEKINAAIYKPPSQEVTNSRRSIGLLDIFGFENFTVNSFEQLCINFANEHLQQFFVRHVFKLEQEEYDLESIDWLHIEFTDNQEALDMIANRPMNVISLIDEESKFPKGTDATMLHKLNSQHRLNANYVPPKNSHETQFGINHFAGIVYYESQGFLEKNRDTLHGDIIQLVHSSRNKFVKQIFQADVAMGAETRKRSPTLSSQFKRSLELLMRTLGACQPFFVRCIKPNEFKKPMLFDRHLCVRQLRYSGMMETIRIRHAGYPIRYSFVEFVERYRVLLPGVKPAYKQDDLQGTCQRMAEAVLGTHDDWQIGKTKIFLKDHHDMLLEVERDKAITDRVILLQKVIRGFKDRSNFLRLKSAATLIQRHWRGHHCRKNYELIRLGFLRLQALHRSRKLHKQYRLARQRIIKFQARCRAYLVRRAFRHRLWAVITVQAYARGMIARRLHRRLRVEYWRRLEAERMRLAEEEKLRKEMSAKKAKEEAERKHQERLAQLAREDAERELKEKEEARRKKELLQQMERARHEPINHSDMVDKMFGFLGTSSGLPGQEGQAPSGFEDLERGRREMVEEDVDAALPLPDEDEEDLSEYKFAKFAATYFQGTTTHSYTRRPLKQPLLYHDDEGDQLAALAVWITILRFMGDLPEPKYHTAMSDGSEKIPVMTKIYETLGKKTYKRELQALQGEGEAQLSEGQKKTSVKHKLVHLTLKKKSKLTEEVTKRLHDGESMVQGNSMLEDRPTSNLEKLHFIIGNGILRPALRDEIYCQISKQLTHNPSKSSYARGWILVSLCVGCFAPSEKFVKYLRNFIHGGPPGYAPYCEERLRRTFVNGTRTQPPSWLELQATKSKKPIMLPVTFMDGTTKTLLADSATTAKELCNALADKISLKDRFGFSLYIALFDKVSSLGSGSDHVMDAISQCEQYAKEQGAQERNAPWRLFFRKEVFTPWHNPSEDNVATNLIYQQVVRGVKFGEYRCEKEDDLAELASQQYFVDYGSEMILERLLSLVPTYIPDREITPLKNLEKWAQLAIAAHKKGIYAQRRTDAQKVKQDVVNYARFKWPLLFSRFYEAYKFSGPPLPKSDVIVAVNWTGVYFVDEQEQVLLELSFPEIMAVSSSRGAKLMAPSFTLATIKGDEYTFTSSNAEDIRDLVVTFLEGLRKRSKYVVALQDNPNPAGEESGFLSFAKGDLIILDHDTGEQVMNSGWANGINERTKQRGDFPTDCVYVMPTVTLPPREIVALVTMTPDQRQDVVRLLQLRTAEPEVRTKPYTLEEFSYDYFRSPPKHTLSRVMVSKARGKDRLWSHTREPLKQALLKKIVGSEELSQEACMSFIAVLKYMGDYPSKRTRSVNELTDQIFEWAVKAEPLKDEAYVQILKQLTDNHIRYSEEKGWELLWLCTGLFPPSNILLPHVQRFLQSRKHCPLAIDCLQRLQKALRNGSRKYPPHLVEVEAIQHKTTQIFHKVYFPDDTDEAFEVESSTKAKDFCQNIASRLLLKSSEGFSLFVKIADKVISVPENDFFFDFVRHLTDWIKKARPIKDGIVPSLTYQVFFMKKLWTTTVPGKDPMADSIFHYYQELPKYLRGYHKCTREEVLQLGALIYRVKFEEDKSYFPSIPKLLRELVPQDLIRQVSPDDWKRSIVAYFNKHAGKSKEEAKLAFLKLIFKWPTFGSAFFEVKQTTEPNFPEILLIAINKYGISLIDPRTKDILTTHPFTKISNWSSGNTYFHITIGNLVRGSKLLCETSLGYKMDDLLTSYISQMLTAMSKQRNSRSGR</sequence>
<dbReference type="CDD" id="cd13199">
    <property type="entry name" value="FERM_C2_MyoVII"/>
    <property type="match status" value="1"/>
</dbReference>
<feature type="domain" description="FERM" evidence="16">
    <location>
        <begin position="1925"/>
        <end position="2228"/>
    </location>
</feature>
<dbReference type="InterPro" id="IPR000299">
    <property type="entry name" value="FERM_domain"/>
</dbReference>
<dbReference type="Gene3D" id="3.10.20.90">
    <property type="entry name" value="Phosphatidylinositol 3-kinase Catalytic Subunit, Chain A, domain 1"/>
    <property type="match status" value="2"/>
</dbReference>
<keyword evidence="5" id="KW-0677">Repeat</keyword>
<dbReference type="InterPro" id="IPR001609">
    <property type="entry name" value="Myosin_head_motor_dom-like"/>
</dbReference>
<dbReference type="GO" id="GO:0016459">
    <property type="term" value="C:myosin complex"/>
    <property type="evidence" value="ECO:0007669"/>
    <property type="project" value="UniProtKB-KW"/>
</dbReference>
<dbReference type="PROSITE" id="PS51016">
    <property type="entry name" value="MYTH4"/>
    <property type="match status" value="2"/>
</dbReference>
<evidence type="ECO:0000256" key="3">
    <source>
        <dbReference type="ARBA" id="ARBA00022443"/>
    </source>
</evidence>
<dbReference type="CDD" id="cd22249">
    <property type="entry name" value="UDM1_RNF168_RNF169-like"/>
    <property type="match status" value="1"/>
</dbReference>
<keyword evidence="14" id="KW-0472">Membrane</keyword>
<dbReference type="OrthoDB" id="10055605at2759"/>
<keyword evidence="4" id="KW-0963">Cytoplasm</keyword>
<dbReference type="FunFam" id="1.10.10.820:FF:000001">
    <property type="entry name" value="Myosin heavy chain"/>
    <property type="match status" value="1"/>
</dbReference>
<dbReference type="SMART" id="SM00326">
    <property type="entry name" value="SH3"/>
    <property type="match status" value="1"/>
</dbReference>
<dbReference type="InterPro" id="IPR036028">
    <property type="entry name" value="SH3-like_dom_sf"/>
</dbReference>
<comment type="similarity">
    <text evidence="2 12">Belongs to the TRAFAC class myosin-kinesin ATPase superfamily. Myosin family.</text>
</comment>
<dbReference type="InterPro" id="IPR000857">
    <property type="entry name" value="MyTH4_dom"/>
</dbReference>
<evidence type="ECO:0000256" key="6">
    <source>
        <dbReference type="ARBA" id="ARBA00022741"/>
    </source>
</evidence>
<dbReference type="Pfam" id="PF00063">
    <property type="entry name" value="Myosin_head"/>
    <property type="match status" value="1"/>
</dbReference>
<dbReference type="InterPro" id="IPR014352">
    <property type="entry name" value="FERM/acyl-CoA-bd_prot_sf"/>
</dbReference>
<feature type="binding site" evidence="12">
    <location>
        <begin position="219"/>
        <end position="226"/>
    </location>
    <ligand>
        <name>ATP</name>
        <dbReference type="ChEBI" id="CHEBI:30616"/>
    </ligand>
</feature>
<dbReference type="InterPro" id="IPR011993">
    <property type="entry name" value="PH-like_dom_sf"/>
</dbReference>
<dbReference type="Pfam" id="PF00612">
    <property type="entry name" value="IQ"/>
    <property type="match status" value="3"/>
</dbReference>
<dbReference type="InterPro" id="IPR019748">
    <property type="entry name" value="FERM_central"/>
</dbReference>
<dbReference type="Gene3D" id="1.10.10.820">
    <property type="match status" value="1"/>
</dbReference>
<dbReference type="GO" id="GO:0001845">
    <property type="term" value="P:phagolysosome assembly"/>
    <property type="evidence" value="ECO:0007669"/>
    <property type="project" value="Ensembl"/>
</dbReference>
<dbReference type="PROSITE" id="PS50057">
    <property type="entry name" value="FERM_3"/>
    <property type="match status" value="2"/>
</dbReference>
<proteinExistence type="inferred from homology"/>
<evidence type="ECO:0000313" key="21">
    <source>
        <dbReference type="RGD" id="628830"/>
    </source>
</evidence>
<dbReference type="SUPFAM" id="SSF52540">
    <property type="entry name" value="P-loop containing nucleoside triphosphate hydrolases"/>
    <property type="match status" value="2"/>
</dbReference>
<dbReference type="AGR" id="RGD:628830"/>
<organism evidence="19 20">
    <name type="scientific">Rattus norvegicus</name>
    <name type="common">Rat</name>
    <dbReference type="NCBI Taxonomy" id="10116"/>
    <lineage>
        <taxon>Eukaryota</taxon>
        <taxon>Metazoa</taxon>
        <taxon>Chordata</taxon>
        <taxon>Craniata</taxon>
        <taxon>Vertebrata</taxon>
        <taxon>Euteleostomi</taxon>
        <taxon>Mammalia</taxon>
        <taxon>Eutheria</taxon>
        <taxon>Euarchontoglires</taxon>
        <taxon>Glires</taxon>
        <taxon>Rodentia</taxon>
        <taxon>Myomorpha</taxon>
        <taxon>Muroidea</taxon>
        <taxon>Muridae</taxon>
        <taxon>Murinae</taxon>
        <taxon>Rattus</taxon>
    </lineage>
</organism>
<dbReference type="FunFam" id="3.10.20.90:FF:000036">
    <property type="entry name" value="Unconventional myosin-VIIa"/>
    <property type="match status" value="1"/>
</dbReference>
<dbReference type="Gene3D" id="1.20.5.190">
    <property type="match status" value="1"/>
</dbReference>
<dbReference type="Pfam" id="PF21989">
    <property type="entry name" value="RA_2"/>
    <property type="match status" value="2"/>
</dbReference>
<dbReference type="InterPro" id="IPR035963">
    <property type="entry name" value="FERM_2"/>
</dbReference>
<dbReference type="GO" id="GO:0005516">
    <property type="term" value="F:calmodulin binding"/>
    <property type="evidence" value="ECO:0007669"/>
    <property type="project" value="Ensembl"/>
</dbReference>
<dbReference type="InterPro" id="IPR041794">
    <property type="entry name" value="MyoVII_FERM_C2"/>
</dbReference>
<dbReference type="InterPro" id="IPR002404">
    <property type="entry name" value="IRS_PTB"/>
</dbReference>
<feature type="domain" description="SH3" evidence="15">
    <location>
        <begin position="1626"/>
        <end position="1695"/>
    </location>
</feature>
<dbReference type="InterPro" id="IPR000048">
    <property type="entry name" value="IQ_motif_EF-hand-BS"/>
</dbReference>
<feature type="domain" description="MyTH4" evidence="17">
    <location>
        <begin position="1770"/>
        <end position="1919"/>
    </location>
</feature>
<dbReference type="GO" id="GO:0005737">
    <property type="term" value="C:cytoplasm"/>
    <property type="evidence" value="ECO:0000318"/>
    <property type="project" value="GO_Central"/>
</dbReference>
<dbReference type="GO" id="GO:0032391">
    <property type="term" value="C:photoreceptor connecting cilium"/>
    <property type="evidence" value="ECO:0007669"/>
    <property type="project" value="Ensembl"/>
</dbReference>
<evidence type="ECO:0000256" key="12">
    <source>
        <dbReference type="PROSITE-ProRule" id="PRU00782"/>
    </source>
</evidence>
<dbReference type="GeneID" id="266714"/>
<evidence type="ECO:0000256" key="13">
    <source>
        <dbReference type="SAM" id="Coils"/>
    </source>
</evidence>
<dbReference type="CDD" id="cd17093">
    <property type="entry name" value="FERM2_F1_Myosin-VII"/>
    <property type="match status" value="1"/>
</dbReference>
<reference evidence="19" key="2">
    <citation type="submission" date="2025-08" db="UniProtKB">
        <authorList>
            <consortium name="Ensembl"/>
        </authorList>
    </citation>
    <scope>IDENTIFICATION</scope>
    <source>
        <strain evidence="19">Brown Norway</strain>
    </source>
</reference>
<evidence type="ECO:0000256" key="1">
    <source>
        <dbReference type="ARBA" id="ARBA00004496"/>
    </source>
</evidence>
<dbReference type="Gene3D" id="1.20.120.720">
    <property type="entry name" value="Myosin VI head, motor domain, U50 subdomain"/>
    <property type="match status" value="1"/>
</dbReference>